<dbReference type="Proteomes" id="UP001055879">
    <property type="component" value="Linkage Group LG16"/>
</dbReference>
<sequence length="121" mass="13488">MLSLDGVCYLFCNLQKWKGTCSLDMLVDQSKYAIIHEFVDQQWKLGDGFVKEDHRSECQLITSKGTLPSSKATHASLLPRISLQICRGSSELKKNSGLQEGLMFEGLTIVQECADQSVFLA</sequence>
<reference evidence="2" key="1">
    <citation type="journal article" date="2022" name="Mol. Ecol. Resour.">
        <title>The genomes of chicory, endive, great burdock and yacon provide insights into Asteraceae palaeo-polyploidization history and plant inulin production.</title>
        <authorList>
            <person name="Fan W."/>
            <person name="Wang S."/>
            <person name="Wang H."/>
            <person name="Wang A."/>
            <person name="Jiang F."/>
            <person name="Liu H."/>
            <person name="Zhao H."/>
            <person name="Xu D."/>
            <person name="Zhang Y."/>
        </authorList>
    </citation>
    <scope>NUCLEOTIDE SEQUENCE [LARGE SCALE GENOMIC DNA]</scope>
    <source>
        <strain evidence="2">cv. Niubang</strain>
    </source>
</reference>
<proteinExistence type="predicted"/>
<organism evidence="1 2">
    <name type="scientific">Arctium lappa</name>
    <name type="common">Greater burdock</name>
    <name type="synonym">Lappa major</name>
    <dbReference type="NCBI Taxonomy" id="4217"/>
    <lineage>
        <taxon>Eukaryota</taxon>
        <taxon>Viridiplantae</taxon>
        <taxon>Streptophyta</taxon>
        <taxon>Embryophyta</taxon>
        <taxon>Tracheophyta</taxon>
        <taxon>Spermatophyta</taxon>
        <taxon>Magnoliopsida</taxon>
        <taxon>eudicotyledons</taxon>
        <taxon>Gunneridae</taxon>
        <taxon>Pentapetalae</taxon>
        <taxon>asterids</taxon>
        <taxon>campanulids</taxon>
        <taxon>Asterales</taxon>
        <taxon>Asteraceae</taxon>
        <taxon>Carduoideae</taxon>
        <taxon>Cardueae</taxon>
        <taxon>Arctiinae</taxon>
        <taxon>Arctium</taxon>
    </lineage>
</organism>
<comment type="caution">
    <text evidence="1">The sequence shown here is derived from an EMBL/GenBank/DDBJ whole genome shotgun (WGS) entry which is preliminary data.</text>
</comment>
<evidence type="ECO:0000313" key="2">
    <source>
        <dbReference type="Proteomes" id="UP001055879"/>
    </source>
</evidence>
<name>A0ACB8XLU0_ARCLA</name>
<accession>A0ACB8XLU0</accession>
<reference evidence="1 2" key="2">
    <citation type="journal article" date="2022" name="Mol. Ecol. Resour.">
        <title>The genomes of chicory, endive, great burdock and yacon provide insights into Asteraceae paleo-polyploidization history and plant inulin production.</title>
        <authorList>
            <person name="Fan W."/>
            <person name="Wang S."/>
            <person name="Wang H."/>
            <person name="Wang A."/>
            <person name="Jiang F."/>
            <person name="Liu H."/>
            <person name="Zhao H."/>
            <person name="Xu D."/>
            <person name="Zhang Y."/>
        </authorList>
    </citation>
    <scope>NUCLEOTIDE SEQUENCE [LARGE SCALE GENOMIC DNA]</scope>
    <source>
        <strain evidence="2">cv. Niubang</strain>
    </source>
</reference>
<dbReference type="EMBL" id="CM042062">
    <property type="protein sequence ID" value="KAI3669172.1"/>
    <property type="molecule type" value="Genomic_DNA"/>
</dbReference>
<keyword evidence="2" id="KW-1185">Reference proteome</keyword>
<evidence type="ECO:0000313" key="1">
    <source>
        <dbReference type="EMBL" id="KAI3669172.1"/>
    </source>
</evidence>
<gene>
    <name evidence="1" type="ORF">L6452_40398</name>
</gene>
<protein>
    <submittedName>
        <fullName evidence="1">Uncharacterized protein</fullName>
    </submittedName>
</protein>